<proteinExistence type="predicted"/>
<evidence type="ECO:0000313" key="2">
    <source>
        <dbReference type="Proteomes" id="UP000887013"/>
    </source>
</evidence>
<keyword evidence="2" id="KW-1185">Reference proteome</keyword>
<dbReference type="Proteomes" id="UP000887013">
    <property type="component" value="Unassembled WGS sequence"/>
</dbReference>
<accession>A0A8X6IDT4</accession>
<dbReference type="AlphaFoldDB" id="A0A8X6IDT4"/>
<evidence type="ECO:0000313" key="1">
    <source>
        <dbReference type="EMBL" id="GFS40876.1"/>
    </source>
</evidence>
<sequence length="92" mass="10553">MSLIAVPLRGGSTILHNFYGSITDERISIFFSYGVCNKQLLIWKNSLFLRLGDRNIVDIHKLRTDYGVHCPDRYRKTSRQSAQEIDSSGPQH</sequence>
<reference evidence="1" key="1">
    <citation type="submission" date="2020-08" db="EMBL/GenBank/DDBJ databases">
        <title>Multicomponent nature underlies the extraordinary mechanical properties of spider dragline silk.</title>
        <authorList>
            <person name="Kono N."/>
            <person name="Nakamura H."/>
            <person name="Mori M."/>
            <person name="Yoshida Y."/>
            <person name="Ohtoshi R."/>
            <person name="Malay A.D."/>
            <person name="Moran D.A.P."/>
            <person name="Tomita M."/>
            <person name="Numata K."/>
            <person name="Arakawa K."/>
        </authorList>
    </citation>
    <scope>NUCLEOTIDE SEQUENCE</scope>
</reference>
<organism evidence="1 2">
    <name type="scientific">Nephila pilipes</name>
    <name type="common">Giant wood spider</name>
    <name type="synonym">Nephila maculata</name>
    <dbReference type="NCBI Taxonomy" id="299642"/>
    <lineage>
        <taxon>Eukaryota</taxon>
        <taxon>Metazoa</taxon>
        <taxon>Ecdysozoa</taxon>
        <taxon>Arthropoda</taxon>
        <taxon>Chelicerata</taxon>
        <taxon>Arachnida</taxon>
        <taxon>Araneae</taxon>
        <taxon>Araneomorphae</taxon>
        <taxon>Entelegynae</taxon>
        <taxon>Araneoidea</taxon>
        <taxon>Nephilidae</taxon>
        <taxon>Nephila</taxon>
    </lineage>
</organism>
<gene>
    <name evidence="1" type="ORF">NPIL_135241</name>
</gene>
<protein>
    <submittedName>
        <fullName evidence="1">Uncharacterized protein</fullName>
    </submittedName>
</protein>
<name>A0A8X6IDT4_NEPPI</name>
<dbReference type="EMBL" id="BMAW01043738">
    <property type="protein sequence ID" value="GFS40876.1"/>
    <property type="molecule type" value="Genomic_DNA"/>
</dbReference>
<comment type="caution">
    <text evidence="1">The sequence shown here is derived from an EMBL/GenBank/DDBJ whole genome shotgun (WGS) entry which is preliminary data.</text>
</comment>